<dbReference type="InterPro" id="IPR050380">
    <property type="entry name" value="Immune_Resp_Modulators"/>
</dbReference>
<dbReference type="PROSITE" id="PS50835">
    <property type="entry name" value="IG_LIKE"/>
    <property type="match status" value="1"/>
</dbReference>
<sequence>MSGKEFKCKVNNKALPSPIEKTISKPKGLVRKPQVYVMGPPTEQLTEQTVSLTCLTSGFLPNDIGVEWTSNGHIEKNYKNTEPVMDSDGSFFMYSKLNVERSRWDSRAPFVCSVVHEGLHNHHVEKSISRPPGK</sequence>
<reference evidence="3 4" key="1">
    <citation type="submission" date="2005-09" db="EMBL/GenBank/DDBJ databases">
        <authorList>
            <person name="Mural R.J."/>
            <person name="Li P.W."/>
            <person name="Adams M.D."/>
            <person name="Amanatides P.G."/>
            <person name="Baden-Tillson H."/>
            <person name="Barnstead M."/>
            <person name="Chin S.H."/>
            <person name="Dew I."/>
            <person name="Evans C.A."/>
            <person name="Ferriera S."/>
            <person name="Flanigan M."/>
            <person name="Fosler C."/>
            <person name="Glodek A."/>
            <person name="Gu Z."/>
            <person name="Holt R.A."/>
            <person name="Jennings D."/>
            <person name="Kraft C.L."/>
            <person name="Lu F."/>
            <person name="Nguyen T."/>
            <person name="Nusskern D.R."/>
            <person name="Pfannkoch C.M."/>
            <person name="Sitter C."/>
            <person name="Sutton G.G."/>
            <person name="Venter J.C."/>
            <person name="Wang Z."/>
            <person name="Woodage T."/>
            <person name="Zheng X.H."/>
            <person name="Zhong F."/>
        </authorList>
    </citation>
    <scope>NUCLEOTIDE SEQUENCE [LARGE SCALE GENOMIC DNA]</scope>
    <source>
        <strain>BN</strain>
        <strain evidence="4">Sprague-Dawley</strain>
    </source>
</reference>
<dbReference type="Pfam" id="PF07654">
    <property type="entry name" value="C1-set"/>
    <property type="match status" value="1"/>
</dbReference>
<dbReference type="InterPro" id="IPR013783">
    <property type="entry name" value="Ig-like_fold"/>
</dbReference>
<accession>A6KBZ7</accession>
<evidence type="ECO:0000256" key="1">
    <source>
        <dbReference type="ARBA" id="ARBA00023319"/>
    </source>
</evidence>
<dbReference type="InterPro" id="IPR007110">
    <property type="entry name" value="Ig-like_dom"/>
</dbReference>
<evidence type="ECO:0000313" key="3">
    <source>
        <dbReference type="EMBL" id="EDL97385.1"/>
    </source>
</evidence>
<organism evidence="3 4">
    <name type="scientific">Rattus norvegicus</name>
    <name type="common">Rat</name>
    <dbReference type="NCBI Taxonomy" id="10116"/>
    <lineage>
        <taxon>Eukaryota</taxon>
        <taxon>Metazoa</taxon>
        <taxon>Chordata</taxon>
        <taxon>Craniata</taxon>
        <taxon>Vertebrata</taxon>
        <taxon>Euteleostomi</taxon>
        <taxon>Mammalia</taxon>
        <taxon>Eutheria</taxon>
        <taxon>Euarchontoglires</taxon>
        <taxon>Glires</taxon>
        <taxon>Rodentia</taxon>
        <taxon>Myomorpha</taxon>
        <taxon>Muroidea</taxon>
        <taxon>Muridae</taxon>
        <taxon>Murinae</taxon>
        <taxon>Rattus</taxon>
    </lineage>
</organism>
<name>A6KBZ7_RAT</name>
<dbReference type="SMART" id="SM00407">
    <property type="entry name" value="IGc1"/>
    <property type="match status" value="1"/>
</dbReference>
<dbReference type="SUPFAM" id="SSF48726">
    <property type="entry name" value="Immunoglobulin"/>
    <property type="match status" value="1"/>
</dbReference>
<protein>
    <submittedName>
        <fullName evidence="3">RCG27715</fullName>
    </submittedName>
</protein>
<gene>
    <name evidence="3" type="ORF">rCG_27715</name>
</gene>
<dbReference type="FunFam" id="2.60.40.10:FF:000463">
    <property type="entry name" value="Immunoglobulin heavy constant gamma 1"/>
    <property type="match status" value="1"/>
</dbReference>
<dbReference type="InterPro" id="IPR003597">
    <property type="entry name" value="Ig_C1-set"/>
</dbReference>
<evidence type="ECO:0000259" key="2">
    <source>
        <dbReference type="PROSITE" id="PS50835"/>
    </source>
</evidence>
<dbReference type="CDD" id="cd05768">
    <property type="entry name" value="IgC1_CH3_IgAGD_CH4_IgAEM"/>
    <property type="match status" value="1"/>
</dbReference>
<keyword evidence="1" id="KW-0393">Immunoglobulin domain</keyword>
<proteinExistence type="predicted"/>
<dbReference type="Proteomes" id="UP000234681">
    <property type="component" value="Chromosome 6"/>
</dbReference>
<evidence type="ECO:0000313" key="4">
    <source>
        <dbReference type="Proteomes" id="UP000234681"/>
    </source>
</evidence>
<dbReference type="InterPro" id="IPR003006">
    <property type="entry name" value="Ig/MHC_CS"/>
</dbReference>
<dbReference type="PANTHER" id="PTHR23411">
    <property type="entry name" value="TAPASIN"/>
    <property type="match status" value="1"/>
</dbReference>
<dbReference type="EMBL" id="CH474034">
    <property type="protein sequence ID" value="EDL97385.1"/>
    <property type="molecule type" value="Genomic_DNA"/>
</dbReference>
<feature type="domain" description="Ig-like" evidence="2">
    <location>
        <begin position="33"/>
        <end position="129"/>
    </location>
</feature>
<dbReference type="Gene3D" id="2.60.40.10">
    <property type="entry name" value="Immunoglobulins"/>
    <property type="match status" value="1"/>
</dbReference>
<dbReference type="AlphaFoldDB" id="A6KBZ7"/>
<dbReference type="InterPro" id="IPR036179">
    <property type="entry name" value="Ig-like_dom_sf"/>
</dbReference>
<dbReference type="PROSITE" id="PS00290">
    <property type="entry name" value="IG_MHC"/>
    <property type="match status" value="1"/>
</dbReference>